<feature type="compositionally biased region" description="Basic and acidic residues" evidence="3">
    <location>
        <begin position="114"/>
        <end position="123"/>
    </location>
</feature>
<dbReference type="AlphaFoldDB" id="A0A8H7E830"/>
<dbReference type="InterPro" id="IPR011421">
    <property type="entry name" value="BCNT-C"/>
</dbReference>
<evidence type="ECO:0000256" key="2">
    <source>
        <dbReference type="ARBA" id="ARBA00019138"/>
    </source>
</evidence>
<dbReference type="GO" id="GO:0000812">
    <property type="term" value="C:Swr1 complex"/>
    <property type="evidence" value="ECO:0007669"/>
    <property type="project" value="TreeGrafter"/>
</dbReference>
<dbReference type="PANTHER" id="PTHR48407">
    <property type="entry name" value="CRANIOFACIAL DEVELOPMENT PROTEIN 1"/>
    <property type="match status" value="1"/>
</dbReference>
<feature type="compositionally biased region" description="Basic and acidic residues" evidence="3">
    <location>
        <begin position="56"/>
        <end position="65"/>
    </location>
</feature>
<protein>
    <recommendedName>
        <fullName evidence="2">SWR1-complex protein 5</fullName>
    </recommendedName>
</protein>
<keyword evidence="6" id="KW-1185">Reference proteome</keyword>
<evidence type="ECO:0000259" key="4">
    <source>
        <dbReference type="PROSITE" id="PS51279"/>
    </source>
</evidence>
<dbReference type="PROSITE" id="PS51279">
    <property type="entry name" value="BCNT_C"/>
    <property type="match status" value="1"/>
</dbReference>
<feature type="region of interest" description="Disordered" evidence="3">
    <location>
        <begin position="147"/>
        <end position="166"/>
    </location>
</feature>
<dbReference type="EMBL" id="JAACFV010000003">
    <property type="protein sequence ID" value="KAF7513894.1"/>
    <property type="molecule type" value="Genomic_DNA"/>
</dbReference>
<feature type="compositionally biased region" description="Acidic residues" evidence="3">
    <location>
        <begin position="9"/>
        <end position="25"/>
    </location>
</feature>
<dbReference type="PANTHER" id="PTHR48407:SF1">
    <property type="entry name" value="CRANIOFACIAL DEVELOPMENT PROTEIN 1"/>
    <property type="match status" value="1"/>
</dbReference>
<dbReference type="OrthoDB" id="445677at2759"/>
<comment type="similarity">
    <text evidence="1">Belongs to the SWC5 family.</text>
</comment>
<evidence type="ECO:0000256" key="1">
    <source>
        <dbReference type="ARBA" id="ARBA00010465"/>
    </source>
</evidence>
<dbReference type="InterPro" id="IPR027124">
    <property type="entry name" value="Swc5/CFDP1/2"/>
</dbReference>
<feature type="domain" description="BCNT-C" evidence="4">
    <location>
        <begin position="275"/>
        <end position="353"/>
    </location>
</feature>
<feature type="compositionally biased region" description="Low complexity" evidence="3">
    <location>
        <begin position="184"/>
        <end position="194"/>
    </location>
</feature>
<feature type="compositionally biased region" description="Acidic residues" evidence="3">
    <location>
        <begin position="95"/>
        <end position="105"/>
    </location>
</feature>
<comment type="caution">
    <text evidence="5">The sequence shown here is derived from an EMBL/GenBank/DDBJ whole genome shotgun (WGS) entry which is preliminary data.</text>
</comment>
<reference evidence="5" key="1">
    <citation type="submission" date="2020-02" db="EMBL/GenBank/DDBJ databases">
        <authorList>
            <person name="Palmer J.M."/>
        </authorList>
    </citation>
    <scope>NUCLEOTIDE SEQUENCE</scope>
    <source>
        <strain evidence="5">EPUS1.4</strain>
        <tissue evidence="5">Thallus</tissue>
    </source>
</reference>
<organism evidence="5 6">
    <name type="scientific">Endocarpon pusillum</name>
    <dbReference type="NCBI Taxonomy" id="364733"/>
    <lineage>
        <taxon>Eukaryota</taxon>
        <taxon>Fungi</taxon>
        <taxon>Dikarya</taxon>
        <taxon>Ascomycota</taxon>
        <taxon>Pezizomycotina</taxon>
        <taxon>Eurotiomycetes</taxon>
        <taxon>Chaetothyriomycetidae</taxon>
        <taxon>Verrucariales</taxon>
        <taxon>Verrucariaceae</taxon>
        <taxon>Endocarpon</taxon>
    </lineage>
</organism>
<evidence type="ECO:0000313" key="5">
    <source>
        <dbReference type="EMBL" id="KAF7513894.1"/>
    </source>
</evidence>
<feature type="region of interest" description="Disordered" evidence="3">
    <location>
        <begin position="1"/>
        <end position="127"/>
    </location>
</feature>
<dbReference type="Proteomes" id="UP000606974">
    <property type="component" value="Unassembled WGS sequence"/>
</dbReference>
<evidence type="ECO:0000313" key="6">
    <source>
        <dbReference type="Proteomes" id="UP000606974"/>
    </source>
</evidence>
<evidence type="ECO:0000256" key="3">
    <source>
        <dbReference type="SAM" id="MobiDB-lite"/>
    </source>
</evidence>
<proteinExistence type="inferred from homology"/>
<accession>A0A8H7E830</accession>
<name>A0A8H7E830_9EURO</name>
<sequence length="353" mass="39940">MADQKDVDATMEDDYDEEADSDFDVENGCSEISSSPSEEDDKQAPTVRRSRGRPQRQRERKEGSRPEPLGLDSGDEATIRERDRTKRKQKQKGEDDQDENSDVEEQGWRARTRAMREKDQLEKRKSKLASIKGSTIDVDQLWEAMNKPGGLDGLPQPTAPAAPVLDSDSGLLAEHKENIQSSHAQAAGSASGRARQNRMSQDGLNEMITIDETYEFAGEVHTRKMTVPRSSAEATQWLAQRSVQNMDPRFPGNEPVRRPLRKVSRFDPNLNNMDLFKKSWARSLADGKETKVQKLNTVEKSKMDWAAHVDQEGLQDELTEHAKAKGGYLGRMDFLGQVEQRKEEEARRMRVKG</sequence>
<gene>
    <name evidence="5" type="ORF">GJ744_006508</name>
</gene>
<dbReference type="Pfam" id="PF07572">
    <property type="entry name" value="BCNT"/>
    <property type="match status" value="1"/>
</dbReference>
<feature type="region of interest" description="Disordered" evidence="3">
    <location>
        <begin position="179"/>
        <end position="198"/>
    </location>
</feature>